<dbReference type="AlphaFoldDB" id="E4RWK8"/>
<dbReference type="STRING" id="649349.Lbys_3291"/>
<dbReference type="RefSeq" id="WP_013409974.1">
    <property type="nucleotide sequence ID" value="NC_014655.1"/>
</dbReference>
<name>E4RWK8_LEAB4</name>
<protein>
    <recommendedName>
        <fullName evidence="3">Lipoprotein</fullName>
    </recommendedName>
</protein>
<evidence type="ECO:0008006" key="3">
    <source>
        <dbReference type="Google" id="ProtNLM"/>
    </source>
</evidence>
<accession>E4RWK8</accession>
<organism evidence="1 2">
    <name type="scientific">Leadbetterella byssophila (strain DSM 17132 / JCM 16389 / KACC 11308 / NBRC 106382 / 4M15)</name>
    <dbReference type="NCBI Taxonomy" id="649349"/>
    <lineage>
        <taxon>Bacteria</taxon>
        <taxon>Pseudomonadati</taxon>
        <taxon>Bacteroidota</taxon>
        <taxon>Cytophagia</taxon>
        <taxon>Cytophagales</taxon>
        <taxon>Leadbetterellaceae</taxon>
        <taxon>Leadbetterella</taxon>
    </lineage>
</organism>
<evidence type="ECO:0000313" key="1">
    <source>
        <dbReference type="EMBL" id="ADQ18948.1"/>
    </source>
</evidence>
<evidence type="ECO:0000313" key="2">
    <source>
        <dbReference type="Proteomes" id="UP000007435"/>
    </source>
</evidence>
<dbReference type="EMBL" id="CP002305">
    <property type="protein sequence ID" value="ADQ18948.1"/>
    <property type="molecule type" value="Genomic_DNA"/>
</dbReference>
<reference evidence="1 2" key="2">
    <citation type="journal article" date="2011" name="Stand. Genomic Sci.">
        <title>Complete genome sequence of Leadbetterella byssophila type strain (4M15).</title>
        <authorList>
            <person name="Abt B."/>
            <person name="Teshima H."/>
            <person name="Lucas S."/>
            <person name="Lapidus A."/>
            <person name="Del Rio T.G."/>
            <person name="Nolan M."/>
            <person name="Tice H."/>
            <person name="Cheng J.F."/>
            <person name="Pitluck S."/>
            <person name="Liolios K."/>
            <person name="Pagani I."/>
            <person name="Ivanova N."/>
            <person name="Mavromatis K."/>
            <person name="Pati A."/>
            <person name="Tapia R."/>
            <person name="Han C."/>
            <person name="Goodwin L."/>
            <person name="Chen A."/>
            <person name="Palaniappan K."/>
            <person name="Land M."/>
            <person name="Hauser L."/>
            <person name="Chang Y.J."/>
            <person name="Jeffries C.D."/>
            <person name="Rohde M."/>
            <person name="Goker M."/>
            <person name="Tindall B.J."/>
            <person name="Detter J.C."/>
            <person name="Woyke T."/>
            <person name="Bristow J."/>
            <person name="Eisen J.A."/>
            <person name="Markowitz V."/>
            <person name="Hugenholtz P."/>
            <person name="Klenk H.P."/>
            <person name="Kyrpides N.C."/>
        </authorList>
    </citation>
    <scope>NUCLEOTIDE SEQUENCE [LARGE SCALE GENOMIC DNA]</scope>
    <source>
        <strain evidence="2">DSM 17132 / JCM 16389 / KACC 11308 / NBRC 106382 / 4M15</strain>
    </source>
</reference>
<reference key="1">
    <citation type="submission" date="2010-11" db="EMBL/GenBank/DDBJ databases">
        <title>The complete genome of Leadbetterella byssophila DSM 17132.</title>
        <authorList>
            <consortium name="US DOE Joint Genome Institute (JGI-PGF)"/>
            <person name="Lucas S."/>
            <person name="Copeland A."/>
            <person name="Lapidus A."/>
            <person name="Glavina del Rio T."/>
            <person name="Dalin E."/>
            <person name="Tice H."/>
            <person name="Bruce D."/>
            <person name="Goodwin L."/>
            <person name="Pitluck S."/>
            <person name="Kyrpides N."/>
            <person name="Mavromatis K."/>
            <person name="Ivanova N."/>
            <person name="Teshima H."/>
            <person name="Brettin T."/>
            <person name="Detter J.C."/>
            <person name="Han C."/>
            <person name="Tapia R."/>
            <person name="Land M."/>
            <person name="Hauser L."/>
            <person name="Markowitz V."/>
            <person name="Cheng J.-F."/>
            <person name="Hugenholtz P."/>
            <person name="Woyke T."/>
            <person name="Wu D."/>
            <person name="Tindall B."/>
            <person name="Pomrenke H.G."/>
            <person name="Brambilla E."/>
            <person name="Klenk H.-P."/>
            <person name="Eisen J.A."/>
        </authorList>
    </citation>
    <scope>NUCLEOTIDE SEQUENCE [LARGE SCALE GENOMIC DNA]</scope>
    <source>
        <strain>DSM 17132</strain>
    </source>
</reference>
<dbReference type="HOGENOM" id="CLU_1561017_0_0_10"/>
<sequence>MITIARIAKTSILIFILSLQACSFGKQDGYLKDIAIQNVLDKAIDSLLVEVPIQDYVRVLFTESEGKTYVFVTGLLSPYNFKTKYYFEKGGKKILIGYSNLSLEERFANLTYKKPEKVFEHLDEVADIFDGNSVTYEVENNNTIKRINPSDEIWELQFHNVEPLPEPPLEE</sequence>
<dbReference type="KEGG" id="lby:Lbys_3291"/>
<dbReference type="Proteomes" id="UP000007435">
    <property type="component" value="Chromosome"/>
</dbReference>
<proteinExistence type="predicted"/>
<keyword evidence="2" id="KW-1185">Reference proteome</keyword>
<gene>
    <name evidence="1" type="ordered locus">Lbys_3291</name>
</gene>
<dbReference type="PROSITE" id="PS51257">
    <property type="entry name" value="PROKAR_LIPOPROTEIN"/>
    <property type="match status" value="1"/>
</dbReference>